<feature type="compositionally biased region" description="Low complexity" evidence="1">
    <location>
        <begin position="26"/>
        <end position="59"/>
    </location>
</feature>
<feature type="region of interest" description="Disordered" evidence="1">
    <location>
        <begin position="1"/>
        <end position="98"/>
    </location>
</feature>
<protein>
    <submittedName>
        <fullName evidence="2">Uncharacterized protein</fullName>
    </submittedName>
</protein>
<feature type="compositionally biased region" description="Basic residues" evidence="1">
    <location>
        <begin position="1"/>
        <end position="11"/>
    </location>
</feature>
<evidence type="ECO:0000256" key="1">
    <source>
        <dbReference type="SAM" id="MobiDB-lite"/>
    </source>
</evidence>
<evidence type="ECO:0000313" key="3">
    <source>
        <dbReference type="Proteomes" id="UP000799421"/>
    </source>
</evidence>
<sequence>MELLARRRVQKPKAVAPAPSSVTPQTPRKTSSRSSSSTNFSSQKKSRLSSYLSSLWLGSPTKSSPRPRTERRSVTEPIPSHRSGSGAGSGLLMSGPVGVPTVASFIDYAERNRSGSRHSSRSYSKHSRKQSISSEHGRSRPSSHRRASMDEAERRTRRRRAESYNRLYSLPGRFESEETLPQTSRRTPRSSPLSRSHEARDKLKESGNVAYPPRRTNGAPPNATIGYDEDRRRKGKRR</sequence>
<dbReference type="AlphaFoldDB" id="A0A6A7C862"/>
<feature type="compositionally biased region" description="Low complexity" evidence="1">
    <location>
        <begin position="80"/>
        <end position="95"/>
    </location>
</feature>
<reference evidence="2" key="1">
    <citation type="journal article" date="2020" name="Stud. Mycol.">
        <title>101 Dothideomycetes genomes: a test case for predicting lifestyles and emergence of pathogens.</title>
        <authorList>
            <person name="Haridas S."/>
            <person name="Albert R."/>
            <person name="Binder M."/>
            <person name="Bloem J."/>
            <person name="Labutti K."/>
            <person name="Salamov A."/>
            <person name="Andreopoulos B."/>
            <person name="Baker S."/>
            <person name="Barry K."/>
            <person name="Bills G."/>
            <person name="Bluhm B."/>
            <person name="Cannon C."/>
            <person name="Castanera R."/>
            <person name="Culley D."/>
            <person name="Daum C."/>
            <person name="Ezra D."/>
            <person name="Gonzalez J."/>
            <person name="Henrissat B."/>
            <person name="Kuo A."/>
            <person name="Liang C."/>
            <person name="Lipzen A."/>
            <person name="Lutzoni F."/>
            <person name="Magnuson J."/>
            <person name="Mondo S."/>
            <person name="Nolan M."/>
            <person name="Ohm R."/>
            <person name="Pangilinan J."/>
            <person name="Park H.-J."/>
            <person name="Ramirez L."/>
            <person name="Alfaro M."/>
            <person name="Sun H."/>
            <person name="Tritt A."/>
            <person name="Yoshinaga Y."/>
            <person name="Zwiers L.-H."/>
            <person name="Turgeon B."/>
            <person name="Goodwin S."/>
            <person name="Spatafora J."/>
            <person name="Crous P."/>
            <person name="Grigoriev I."/>
        </authorList>
    </citation>
    <scope>NUCLEOTIDE SEQUENCE</scope>
    <source>
        <strain evidence="2">CBS 480.64</strain>
    </source>
</reference>
<feature type="region of interest" description="Disordered" evidence="1">
    <location>
        <begin position="110"/>
        <end position="238"/>
    </location>
</feature>
<dbReference type="EMBL" id="MU005960">
    <property type="protein sequence ID" value="KAF2863603.1"/>
    <property type="molecule type" value="Genomic_DNA"/>
</dbReference>
<feature type="compositionally biased region" description="Basic and acidic residues" evidence="1">
    <location>
        <begin position="195"/>
        <end position="205"/>
    </location>
</feature>
<feature type="compositionally biased region" description="Low complexity" evidence="1">
    <location>
        <begin position="179"/>
        <end position="194"/>
    </location>
</feature>
<accession>A0A6A7C862</accession>
<feature type="compositionally biased region" description="Basic residues" evidence="1">
    <location>
        <begin position="114"/>
        <end position="129"/>
    </location>
</feature>
<gene>
    <name evidence="2" type="ORF">K470DRAFT_261984</name>
</gene>
<proteinExistence type="predicted"/>
<dbReference type="Proteomes" id="UP000799421">
    <property type="component" value="Unassembled WGS sequence"/>
</dbReference>
<organism evidence="2 3">
    <name type="scientific">Piedraia hortae CBS 480.64</name>
    <dbReference type="NCBI Taxonomy" id="1314780"/>
    <lineage>
        <taxon>Eukaryota</taxon>
        <taxon>Fungi</taxon>
        <taxon>Dikarya</taxon>
        <taxon>Ascomycota</taxon>
        <taxon>Pezizomycotina</taxon>
        <taxon>Dothideomycetes</taxon>
        <taxon>Dothideomycetidae</taxon>
        <taxon>Capnodiales</taxon>
        <taxon>Piedraiaceae</taxon>
        <taxon>Piedraia</taxon>
    </lineage>
</organism>
<name>A0A6A7C862_9PEZI</name>
<keyword evidence="3" id="KW-1185">Reference proteome</keyword>
<evidence type="ECO:0000313" key="2">
    <source>
        <dbReference type="EMBL" id="KAF2863603.1"/>
    </source>
</evidence>